<dbReference type="InterPro" id="IPR013763">
    <property type="entry name" value="Cyclin-like_dom"/>
</dbReference>
<evidence type="ECO:0000256" key="3">
    <source>
        <dbReference type="ARBA" id="ARBA00022776"/>
    </source>
</evidence>
<feature type="domain" description="Cyclin-like" evidence="8">
    <location>
        <begin position="244"/>
        <end position="309"/>
    </location>
</feature>
<dbReference type="InterPro" id="IPR004367">
    <property type="entry name" value="Cyclin_C-dom"/>
</dbReference>
<dbReference type="InterPro" id="IPR006671">
    <property type="entry name" value="Cyclin_N"/>
</dbReference>
<feature type="domain" description="Cyclin-like" evidence="8">
    <location>
        <begin position="170"/>
        <end position="242"/>
    </location>
</feature>
<dbReference type="RefSeq" id="XP_004406927.1">
    <property type="nucleotide sequence ID" value="XM_004406870.1"/>
</dbReference>
<evidence type="ECO:0000256" key="2">
    <source>
        <dbReference type="ARBA" id="ARBA00022618"/>
    </source>
</evidence>
<dbReference type="SUPFAM" id="SSF47954">
    <property type="entry name" value="Cyclin-like"/>
    <property type="match status" value="2"/>
</dbReference>
<accession>A0A2U3WEA3</accession>
<organism evidence="10 11">
    <name type="scientific">Odobenus rosmarus divergens</name>
    <name type="common">Pacific walrus</name>
    <dbReference type="NCBI Taxonomy" id="9708"/>
    <lineage>
        <taxon>Eukaryota</taxon>
        <taxon>Metazoa</taxon>
        <taxon>Chordata</taxon>
        <taxon>Craniata</taxon>
        <taxon>Vertebrata</taxon>
        <taxon>Euteleostomi</taxon>
        <taxon>Mammalia</taxon>
        <taxon>Eutheria</taxon>
        <taxon>Laurasiatheria</taxon>
        <taxon>Carnivora</taxon>
        <taxon>Caniformia</taxon>
        <taxon>Pinnipedia</taxon>
        <taxon>Odobenidae</taxon>
        <taxon>Odobenus</taxon>
    </lineage>
</organism>
<dbReference type="GO" id="GO:0051301">
    <property type="term" value="P:cell division"/>
    <property type="evidence" value="ECO:0007669"/>
    <property type="project" value="UniProtKB-KW"/>
</dbReference>
<evidence type="ECO:0000256" key="6">
    <source>
        <dbReference type="RuleBase" id="RU000383"/>
    </source>
</evidence>
<dbReference type="Gene3D" id="1.10.472.10">
    <property type="entry name" value="Cyclin-like"/>
    <property type="match status" value="1"/>
</dbReference>
<name>A0A2U3WEA3_ODORO</name>
<keyword evidence="4 6" id="KW-0195">Cyclin</keyword>
<evidence type="ECO:0000259" key="8">
    <source>
        <dbReference type="SMART" id="SM00385"/>
    </source>
</evidence>
<feature type="region of interest" description="Disordered" evidence="7">
    <location>
        <begin position="1"/>
        <end position="24"/>
    </location>
</feature>
<dbReference type="InterPro" id="IPR046965">
    <property type="entry name" value="Cyclin_A/B-like"/>
</dbReference>
<dbReference type="SMART" id="SM01332">
    <property type="entry name" value="Cyclin_C"/>
    <property type="match status" value="1"/>
</dbReference>
<dbReference type="PROSITE" id="PS00292">
    <property type="entry name" value="CYCLINS"/>
    <property type="match status" value="1"/>
</dbReference>
<dbReference type="Proteomes" id="UP000245340">
    <property type="component" value="Unplaced"/>
</dbReference>
<feature type="domain" description="Cyclin C-terminal" evidence="9">
    <location>
        <begin position="227"/>
        <end position="342"/>
    </location>
</feature>
<dbReference type="InterPro" id="IPR039361">
    <property type="entry name" value="Cyclin"/>
</dbReference>
<feature type="compositionally biased region" description="Polar residues" evidence="7">
    <location>
        <begin position="8"/>
        <end position="23"/>
    </location>
</feature>
<dbReference type="GO" id="GO:0044772">
    <property type="term" value="P:mitotic cell cycle phase transition"/>
    <property type="evidence" value="ECO:0007669"/>
    <property type="project" value="InterPro"/>
</dbReference>
<evidence type="ECO:0000256" key="5">
    <source>
        <dbReference type="ARBA" id="ARBA00023306"/>
    </source>
</evidence>
<dbReference type="InterPro" id="IPR036915">
    <property type="entry name" value="Cyclin-like_sf"/>
</dbReference>
<keyword evidence="2" id="KW-0132">Cell division</keyword>
<protein>
    <submittedName>
        <fullName evidence="11">G2/mitotic-specific cyclin-B2</fullName>
    </submittedName>
</protein>
<gene>
    <name evidence="11" type="primary">CCNB2</name>
</gene>
<dbReference type="OrthoDB" id="5590282at2759"/>
<dbReference type="PIRSF" id="PIRSF001771">
    <property type="entry name" value="Cyclin_A_B_D_E"/>
    <property type="match status" value="1"/>
</dbReference>
<dbReference type="FunFam" id="1.10.472.10:FF:000001">
    <property type="entry name" value="G2/mitotic-specific cyclin"/>
    <property type="match status" value="1"/>
</dbReference>
<keyword evidence="5" id="KW-0131">Cell cycle</keyword>
<evidence type="ECO:0000256" key="4">
    <source>
        <dbReference type="ARBA" id="ARBA00023127"/>
    </source>
</evidence>
<evidence type="ECO:0000256" key="7">
    <source>
        <dbReference type="SAM" id="MobiDB-lite"/>
    </source>
</evidence>
<evidence type="ECO:0000313" key="11">
    <source>
        <dbReference type="RefSeq" id="XP_004406927.1"/>
    </source>
</evidence>
<dbReference type="Pfam" id="PF00134">
    <property type="entry name" value="Cyclin_N"/>
    <property type="match status" value="1"/>
</dbReference>
<comment type="similarity">
    <text evidence="1">Belongs to the cyclin family. Cyclin AB subfamily.</text>
</comment>
<keyword evidence="3" id="KW-0498">Mitosis</keyword>
<keyword evidence="10" id="KW-1185">Reference proteome</keyword>
<dbReference type="GO" id="GO:0016538">
    <property type="term" value="F:cyclin-dependent protein serine/threonine kinase regulator activity"/>
    <property type="evidence" value="ECO:0007669"/>
    <property type="project" value="InterPro"/>
</dbReference>
<dbReference type="CTD" id="9133"/>
<proteinExistence type="inferred from homology"/>
<dbReference type="PANTHER" id="PTHR10177">
    <property type="entry name" value="CYCLINS"/>
    <property type="match status" value="1"/>
</dbReference>
<evidence type="ECO:0000313" key="10">
    <source>
        <dbReference type="Proteomes" id="UP000245340"/>
    </source>
</evidence>
<dbReference type="InParanoid" id="A0A2U3WEA3"/>
<reference evidence="11" key="1">
    <citation type="submission" date="2025-08" db="UniProtKB">
        <authorList>
            <consortium name="RefSeq"/>
        </authorList>
    </citation>
    <scope>IDENTIFICATION</scope>
</reference>
<dbReference type="InterPro" id="IPR048258">
    <property type="entry name" value="Cyclins_cyclin-box"/>
</dbReference>
<evidence type="ECO:0000256" key="1">
    <source>
        <dbReference type="ARBA" id="ARBA00006955"/>
    </source>
</evidence>
<evidence type="ECO:0000259" key="9">
    <source>
        <dbReference type="SMART" id="SM01332"/>
    </source>
</evidence>
<dbReference type="GeneID" id="101362162"/>
<sequence>MALLRRPTVSTDLENADTGVNSKARSHVTIRRAVLEEIGNRVTTRATQVAKKAQNTKIPVQPTKTNVSKQLKPTASVKPVQMEMLAPKGPSPPQEDISMKEETLCQAFSDALLCKIEDIDREDWENPQLCSDYVKDIYQYLRQLEVLQSINPHFLDGREINGRMRAILVDWLVQVHSKFRLLQETLYMCVAIMDRFLQVQPVSRKKLQLVGITALLLASKYEEMFSPNIEDFVYITDNAYVEQHTLAKYLMELTLIDYDMVHYHPSKVAAAASCLSQKVLGQGKWNLKQQYYTGYTENEVLEVMQHMAKNVVKVNENLTKFIAIKNKYASSKLLKISTIPQLNSKAVQELASPLMGRP</sequence>
<dbReference type="STRING" id="9708.A0A2U3WEA3"/>
<dbReference type="KEGG" id="oro:101362162"/>
<dbReference type="SMART" id="SM00385">
    <property type="entry name" value="CYCLIN"/>
    <property type="match status" value="2"/>
</dbReference>
<dbReference type="AlphaFoldDB" id="A0A2U3WEA3"/>